<evidence type="ECO:0000256" key="5">
    <source>
        <dbReference type="ARBA" id="ARBA00024042"/>
    </source>
</evidence>
<evidence type="ECO:0000256" key="1">
    <source>
        <dbReference type="ARBA" id="ARBA00001917"/>
    </source>
</evidence>
<keyword evidence="8" id="KW-1185">Reference proteome</keyword>
<dbReference type="PANTHER" id="PTHR10578">
    <property type="entry name" value="S -2-HYDROXY-ACID OXIDASE-RELATED"/>
    <property type="match status" value="1"/>
</dbReference>
<comment type="caution">
    <text evidence="7">The sequence shown here is derived from an EMBL/GenBank/DDBJ whole genome shotgun (WGS) entry which is preliminary data.</text>
</comment>
<proteinExistence type="inferred from homology"/>
<dbReference type="Pfam" id="PF01070">
    <property type="entry name" value="FMN_dh"/>
    <property type="match status" value="1"/>
</dbReference>
<keyword evidence="2" id="KW-0285">Flavoprotein</keyword>
<dbReference type="InterPro" id="IPR008259">
    <property type="entry name" value="FMN_hydac_DH_AS"/>
</dbReference>
<keyword evidence="3" id="KW-0288">FMN</keyword>
<dbReference type="EMBL" id="JADGMQ010000016">
    <property type="protein sequence ID" value="MBI1622416.1"/>
    <property type="molecule type" value="Genomic_DNA"/>
</dbReference>
<organism evidence="7 8">
    <name type="scientific">Aquamicrobium zhengzhouense</name>
    <dbReference type="NCBI Taxonomy" id="2781738"/>
    <lineage>
        <taxon>Bacteria</taxon>
        <taxon>Pseudomonadati</taxon>
        <taxon>Pseudomonadota</taxon>
        <taxon>Alphaproteobacteria</taxon>
        <taxon>Hyphomicrobiales</taxon>
        <taxon>Phyllobacteriaceae</taxon>
        <taxon>Aquamicrobium</taxon>
    </lineage>
</organism>
<feature type="domain" description="FMN hydroxy acid dehydrogenase" evidence="6">
    <location>
        <begin position="19"/>
        <end position="401"/>
    </location>
</feature>
<dbReference type="PROSITE" id="PS51349">
    <property type="entry name" value="FMN_HYDROXY_ACID_DH_2"/>
    <property type="match status" value="1"/>
</dbReference>
<protein>
    <submittedName>
        <fullName evidence="7">Alpha-hydroxy-acid oxidizing protein</fullName>
    </submittedName>
</protein>
<dbReference type="Gene3D" id="3.20.20.70">
    <property type="entry name" value="Aldolase class I"/>
    <property type="match status" value="1"/>
</dbReference>
<evidence type="ECO:0000259" key="6">
    <source>
        <dbReference type="PROSITE" id="PS51349"/>
    </source>
</evidence>
<gene>
    <name evidence="7" type="ORF">IOD40_17280</name>
</gene>
<keyword evidence="4" id="KW-0560">Oxidoreductase</keyword>
<sequence>MNTTNTTADSGFRAALRRHRLQKVHTPGDFRAVAQKRLPKMVFDYIDGGAGQELSIRENRAAIEEIRLVPSAPHDVSACDMSVSLLGETLSLPIIIGPTGLASASWPKGEIEFAKAAARHGTRYVMPNASSVAPDAVARAGSGNSWFQLYPPPDRELARKWVAQARDAGFTGLEVTVDVAAPGQRHRDSRNGFVMPFRWSPGKALDCAARPVWAMKMLYHGQPTPYLQVDENKKQSEGAANQSESRKHRFTRALSWDLLKLVRDEWQGPLLVKGLVDPRQASLAVQAGYDGIVISNHGGRQLDSAISPMEVLPEFRAEVSREFPLLVDGGFRSGVDVCKAIASGATAVQLGRVGVFALATAGGAGLDHMFALFRSEIENTMALCGVTRLDHLGQHSIRRRP</sequence>
<dbReference type="Proteomes" id="UP000601789">
    <property type="component" value="Unassembled WGS sequence"/>
</dbReference>
<reference evidence="7 8" key="1">
    <citation type="submission" date="2020-10" db="EMBL/GenBank/DDBJ databases">
        <title>Aquamicrobium zhengzhouensis sp. nov., a exopolysaccharide producing bacterium isolated from farmland soil.</title>
        <authorList>
            <person name="Wang X."/>
        </authorList>
    </citation>
    <scope>NUCLEOTIDE SEQUENCE [LARGE SCALE GENOMIC DNA]</scope>
    <source>
        <strain evidence="8">cd-1</strain>
    </source>
</reference>
<accession>A0ABS0SGL7</accession>
<evidence type="ECO:0000256" key="2">
    <source>
        <dbReference type="ARBA" id="ARBA00022630"/>
    </source>
</evidence>
<dbReference type="CDD" id="cd02809">
    <property type="entry name" value="alpha_hydroxyacid_oxid_FMN"/>
    <property type="match status" value="1"/>
</dbReference>
<evidence type="ECO:0000256" key="3">
    <source>
        <dbReference type="ARBA" id="ARBA00022643"/>
    </source>
</evidence>
<comment type="similarity">
    <text evidence="5">Belongs to the FMN-dependent alpha-hydroxy acid dehydrogenase family.</text>
</comment>
<comment type="cofactor">
    <cofactor evidence="1">
        <name>FMN</name>
        <dbReference type="ChEBI" id="CHEBI:58210"/>
    </cofactor>
</comment>
<dbReference type="InterPro" id="IPR000262">
    <property type="entry name" value="FMN-dep_DH"/>
</dbReference>
<dbReference type="RefSeq" id="WP_198477957.1">
    <property type="nucleotide sequence ID" value="NZ_JADGMQ010000016.1"/>
</dbReference>
<dbReference type="PIRSF" id="PIRSF000138">
    <property type="entry name" value="Al-hdrx_acd_dh"/>
    <property type="match status" value="1"/>
</dbReference>
<dbReference type="PANTHER" id="PTHR10578:SF107">
    <property type="entry name" value="2-HYDROXYACID OXIDASE 1"/>
    <property type="match status" value="1"/>
</dbReference>
<evidence type="ECO:0000313" key="8">
    <source>
        <dbReference type="Proteomes" id="UP000601789"/>
    </source>
</evidence>
<dbReference type="PROSITE" id="PS00557">
    <property type="entry name" value="FMN_HYDROXY_ACID_DH_1"/>
    <property type="match status" value="1"/>
</dbReference>
<evidence type="ECO:0000313" key="7">
    <source>
        <dbReference type="EMBL" id="MBI1622416.1"/>
    </source>
</evidence>
<name>A0ABS0SGL7_9HYPH</name>
<dbReference type="SUPFAM" id="SSF51395">
    <property type="entry name" value="FMN-linked oxidoreductases"/>
    <property type="match status" value="1"/>
</dbReference>
<evidence type="ECO:0000256" key="4">
    <source>
        <dbReference type="ARBA" id="ARBA00023002"/>
    </source>
</evidence>
<dbReference type="InterPro" id="IPR037396">
    <property type="entry name" value="FMN_HAD"/>
</dbReference>
<dbReference type="InterPro" id="IPR013785">
    <property type="entry name" value="Aldolase_TIM"/>
</dbReference>
<dbReference type="InterPro" id="IPR012133">
    <property type="entry name" value="Alpha-hydoxy_acid_DH_FMN"/>
</dbReference>